<feature type="compositionally biased region" description="Polar residues" evidence="1">
    <location>
        <begin position="69"/>
        <end position="100"/>
    </location>
</feature>
<sequence length="400" mass="43712">MSKSVDETVFDYFAMLLTEPSTSTNEKTDNINKNTPVDDPKLSKVSRAKSSSASVAESSAKTAKSKSSTNDVGTKTLTPPTTADNKSSTEYVAKTASNDKALSPATPINRPDTARTTRFIEPETSINKPALEKLLSAVSEPQVTKVLPAAKSAMSVDEIKASAEKMRQTLASSAGKVSKQTTNQHKTTQKSELVDKEINSLVDINTKETTAKTINKAIINNDEQKVTPAETQTGATPPSITQSIQEVLDDEFQVLFFKVAGLTLAVPLVSLGGIVKVERYNHIIGRPKWFLGVQPHRDEQINVVDTCAWVMPEKYSPELAESVEYQYIVMLEDSRWGLACESLINSVKIDKSHVNWREKSGKRPWLAGVVKKQMCGILHVQALIEMLDAGLGCQDTIDRG</sequence>
<dbReference type="Pfam" id="PF01584">
    <property type="entry name" value="CheW"/>
    <property type="match status" value="1"/>
</dbReference>
<reference evidence="3" key="1">
    <citation type="submission" date="2022-01" db="EMBL/GenBank/DDBJ databases">
        <title>Whole genome-based taxonomy of the Shewanellaceae.</title>
        <authorList>
            <person name="Martin-Rodriguez A.J."/>
        </authorList>
    </citation>
    <scope>NUCLEOTIDE SEQUENCE</scope>
    <source>
        <strain evidence="3">DSM 16422</strain>
    </source>
</reference>
<accession>A0A9X2CKI4</accession>
<protein>
    <submittedName>
        <fullName evidence="3">Chemotaxis protein CheW</fullName>
    </submittedName>
</protein>
<evidence type="ECO:0000259" key="2">
    <source>
        <dbReference type="PROSITE" id="PS50851"/>
    </source>
</evidence>
<name>A0A9X2CKI4_9GAMM</name>
<evidence type="ECO:0000313" key="4">
    <source>
        <dbReference type="Proteomes" id="UP001139333"/>
    </source>
</evidence>
<feature type="compositionally biased region" description="Basic and acidic residues" evidence="1">
    <location>
        <begin position="26"/>
        <end position="42"/>
    </location>
</feature>
<dbReference type="GO" id="GO:0006935">
    <property type="term" value="P:chemotaxis"/>
    <property type="evidence" value="ECO:0007669"/>
    <property type="project" value="InterPro"/>
</dbReference>
<dbReference type="RefSeq" id="WP_248994357.1">
    <property type="nucleotide sequence ID" value="NZ_JAKIKP010000002.1"/>
</dbReference>
<dbReference type="PIRSF" id="PIRSF020479">
    <property type="entry name" value="UCP020479_CheW"/>
    <property type="match status" value="1"/>
</dbReference>
<evidence type="ECO:0000313" key="3">
    <source>
        <dbReference type="EMBL" id="MCL1141664.1"/>
    </source>
</evidence>
<keyword evidence="4" id="KW-1185">Reference proteome</keyword>
<feature type="domain" description="CheW-like" evidence="2">
    <location>
        <begin position="251"/>
        <end position="389"/>
    </location>
</feature>
<proteinExistence type="predicted"/>
<evidence type="ECO:0000256" key="1">
    <source>
        <dbReference type="SAM" id="MobiDB-lite"/>
    </source>
</evidence>
<organism evidence="3 4">
    <name type="scientific">Shewanella gaetbuli</name>
    <dbReference type="NCBI Taxonomy" id="220752"/>
    <lineage>
        <taxon>Bacteria</taxon>
        <taxon>Pseudomonadati</taxon>
        <taxon>Pseudomonadota</taxon>
        <taxon>Gammaproteobacteria</taxon>
        <taxon>Alteromonadales</taxon>
        <taxon>Shewanellaceae</taxon>
        <taxon>Shewanella</taxon>
    </lineage>
</organism>
<dbReference type="SMART" id="SM00260">
    <property type="entry name" value="CheW"/>
    <property type="match status" value="1"/>
</dbReference>
<dbReference type="InterPro" id="IPR002545">
    <property type="entry name" value="CheW-lke_dom"/>
</dbReference>
<dbReference type="AlphaFoldDB" id="A0A9X2CKI4"/>
<dbReference type="SUPFAM" id="SSF50341">
    <property type="entry name" value="CheW-like"/>
    <property type="match status" value="1"/>
</dbReference>
<comment type="caution">
    <text evidence="3">The sequence shown here is derived from an EMBL/GenBank/DDBJ whole genome shotgun (WGS) entry which is preliminary data.</text>
</comment>
<dbReference type="Proteomes" id="UP001139333">
    <property type="component" value="Unassembled WGS sequence"/>
</dbReference>
<dbReference type="PROSITE" id="PS50851">
    <property type="entry name" value="CHEW"/>
    <property type="match status" value="1"/>
</dbReference>
<gene>
    <name evidence="3" type="ORF">L2672_02955</name>
</gene>
<feature type="region of interest" description="Disordered" evidence="1">
    <location>
        <begin position="18"/>
        <end position="112"/>
    </location>
</feature>
<dbReference type="EMBL" id="JAKIKP010000002">
    <property type="protein sequence ID" value="MCL1141664.1"/>
    <property type="molecule type" value="Genomic_DNA"/>
</dbReference>
<dbReference type="GO" id="GO:0007165">
    <property type="term" value="P:signal transduction"/>
    <property type="evidence" value="ECO:0007669"/>
    <property type="project" value="InterPro"/>
</dbReference>
<feature type="compositionally biased region" description="Low complexity" evidence="1">
    <location>
        <begin position="43"/>
        <end position="68"/>
    </location>
</feature>
<dbReference type="InterPro" id="IPR014506">
    <property type="entry name" value="UCP020479_CheW"/>
</dbReference>
<dbReference type="InterPro" id="IPR036061">
    <property type="entry name" value="CheW-like_dom_sf"/>
</dbReference>